<feature type="compositionally biased region" description="Acidic residues" evidence="1">
    <location>
        <begin position="428"/>
        <end position="441"/>
    </location>
</feature>
<evidence type="ECO:0000313" key="4">
    <source>
        <dbReference type="Proteomes" id="UP000192927"/>
    </source>
</evidence>
<dbReference type="Proteomes" id="UP000192927">
    <property type="component" value="Unassembled WGS sequence"/>
</dbReference>
<feature type="compositionally biased region" description="Basic and acidic residues" evidence="1">
    <location>
        <begin position="525"/>
        <end position="541"/>
    </location>
</feature>
<evidence type="ECO:0000313" key="3">
    <source>
        <dbReference type="EMBL" id="SLM33322.1"/>
    </source>
</evidence>
<dbReference type="Pfam" id="PF06221">
    <property type="entry name" value="zf-C2HC5"/>
    <property type="match status" value="1"/>
</dbReference>
<feature type="compositionally biased region" description="Basic and acidic residues" evidence="1">
    <location>
        <begin position="470"/>
        <end position="483"/>
    </location>
</feature>
<evidence type="ECO:0000259" key="2">
    <source>
        <dbReference type="Pfam" id="PF06221"/>
    </source>
</evidence>
<protein>
    <submittedName>
        <fullName evidence="3">Zinc finger, C2HC5-type</fullName>
    </submittedName>
</protein>
<feature type="compositionally biased region" description="Polar residues" evidence="1">
    <location>
        <begin position="173"/>
        <end position="192"/>
    </location>
</feature>
<name>A0A1W5CRA3_9LECA</name>
<organism evidence="3 4">
    <name type="scientific">Lasallia pustulata</name>
    <dbReference type="NCBI Taxonomy" id="136370"/>
    <lineage>
        <taxon>Eukaryota</taxon>
        <taxon>Fungi</taxon>
        <taxon>Dikarya</taxon>
        <taxon>Ascomycota</taxon>
        <taxon>Pezizomycotina</taxon>
        <taxon>Lecanoromycetes</taxon>
        <taxon>OSLEUM clade</taxon>
        <taxon>Umbilicariomycetidae</taxon>
        <taxon>Umbilicariales</taxon>
        <taxon>Umbilicariaceae</taxon>
        <taxon>Lasallia</taxon>
    </lineage>
</organism>
<sequence length="541" mass="59027">MASTWAMGQISRLLPLDEESLKQIIGYTNTLPKAEAAEHLKNLLGDSPQALEFITSFNSRREAPKPVAPPSEVPNRQAKRKKAPLNKLPPPRRPEDYGNVSGAYQKKNDEDYMAGSSRHRKERPLANALALTEAPDARQLPVPTSSSTASSRNAPPKPPPSAAGSLISDLPNVRTSSRTSSPAPKTKVNLSGGTPMHGASTALNDLDSAIRALEIQTNPALATTTAAETAKRRCNCQATRHPLLAAAPNCLNCGKIICVKEGIGPCTFCGRPILSQGEIQSMVRVLKEERGKERMDMNNSSQRRAEVSKVPRPFAASTPSASDSEADSKLAAAQQHRDKLLGYQAQNARRTRIIDEAADFETPSSGQSMWSSPVERAAQLKRQQKVLREQEWNAKPEYEKRRMVVSVELVGGKVVKRMGKVERRQVGDEGEDDDGEVEEVMQEQRHGGSGTGTFSRNPLMGSLIRPVWKGAEESEGGKGKEKASGQGSDEAEGNKENRNGNTWRRVQDDSDDNEAWILDGGIYGGREEGRRLGDEERAQGW</sequence>
<dbReference type="GO" id="GO:0180022">
    <property type="term" value="C:RQC-trigger complex"/>
    <property type="evidence" value="ECO:0007669"/>
    <property type="project" value="InterPro"/>
</dbReference>
<reference evidence="4" key="1">
    <citation type="submission" date="2017-03" db="EMBL/GenBank/DDBJ databases">
        <authorList>
            <person name="Sharma R."/>
            <person name="Thines M."/>
        </authorList>
    </citation>
    <scope>NUCLEOTIDE SEQUENCE [LARGE SCALE GENOMIC DNA]</scope>
</reference>
<dbReference type="AlphaFoldDB" id="A0A1W5CRA3"/>
<dbReference type="PANTHER" id="PTHR12963">
    <property type="entry name" value="THYROID RECEPTOR INTERACTING PROTEIN RELATED"/>
    <property type="match status" value="1"/>
</dbReference>
<dbReference type="GO" id="GO:0008270">
    <property type="term" value="F:zinc ion binding"/>
    <property type="evidence" value="ECO:0007669"/>
    <property type="project" value="InterPro"/>
</dbReference>
<dbReference type="GO" id="GO:0045893">
    <property type="term" value="P:positive regulation of DNA-templated transcription"/>
    <property type="evidence" value="ECO:0007669"/>
    <property type="project" value="TreeGrafter"/>
</dbReference>
<feature type="region of interest" description="Disordered" evidence="1">
    <location>
        <begin position="421"/>
        <end position="541"/>
    </location>
</feature>
<feature type="region of interest" description="Disordered" evidence="1">
    <location>
        <begin position="291"/>
        <end position="335"/>
    </location>
</feature>
<keyword evidence="4" id="KW-1185">Reference proteome</keyword>
<feature type="domain" description="TRIP4/RQT4 C2HC5-type zinc finger" evidence="2">
    <location>
        <begin position="231"/>
        <end position="283"/>
    </location>
</feature>
<proteinExistence type="predicted"/>
<evidence type="ECO:0000256" key="1">
    <source>
        <dbReference type="SAM" id="MobiDB-lite"/>
    </source>
</evidence>
<dbReference type="InterPro" id="IPR039128">
    <property type="entry name" value="TRIP4-like"/>
</dbReference>
<dbReference type="EMBL" id="FWEW01000011">
    <property type="protein sequence ID" value="SLM33322.1"/>
    <property type="molecule type" value="Genomic_DNA"/>
</dbReference>
<accession>A0A1W5CRA3</accession>
<feature type="region of interest" description="Disordered" evidence="1">
    <location>
        <begin position="58"/>
        <end position="197"/>
    </location>
</feature>
<dbReference type="InterPro" id="IPR009349">
    <property type="entry name" value="TRIP4/RQT4_C2HC5_Znf"/>
</dbReference>
<dbReference type="GO" id="GO:0072344">
    <property type="term" value="P:rescue of stalled ribosome"/>
    <property type="evidence" value="ECO:0007669"/>
    <property type="project" value="InterPro"/>
</dbReference>
<dbReference type="PANTHER" id="PTHR12963:SF4">
    <property type="entry name" value="ACTIVATING SIGNAL COINTEGRATOR 1"/>
    <property type="match status" value="1"/>
</dbReference>
<dbReference type="GO" id="GO:0005634">
    <property type="term" value="C:nucleus"/>
    <property type="evidence" value="ECO:0007669"/>
    <property type="project" value="InterPro"/>
</dbReference>